<keyword evidence="1" id="KW-0812">Transmembrane</keyword>
<protein>
    <submittedName>
        <fullName evidence="2">Putative Type IV pilus assembly protein PilV</fullName>
    </submittedName>
</protein>
<evidence type="ECO:0000256" key="1">
    <source>
        <dbReference type="SAM" id="Phobius"/>
    </source>
</evidence>
<gene>
    <name evidence="2" type="ORF">COMA2_30098</name>
</gene>
<evidence type="ECO:0000313" key="3">
    <source>
        <dbReference type="Proteomes" id="UP000198736"/>
    </source>
</evidence>
<dbReference type="EMBL" id="CZPZ01000023">
    <property type="protein sequence ID" value="CUS37145.1"/>
    <property type="molecule type" value="Genomic_DNA"/>
</dbReference>
<keyword evidence="1" id="KW-1133">Transmembrane helix</keyword>
<dbReference type="NCBIfam" id="TIGR02523">
    <property type="entry name" value="type_IV_pilV"/>
    <property type="match status" value="1"/>
</dbReference>
<feature type="transmembrane region" description="Helical" evidence="1">
    <location>
        <begin position="12"/>
        <end position="32"/>
    </location>
</feature>
<keyword evidence="1" id="KW-0472">Membrane</keyword>
<dbReference type="Pfam" id="PF07963">
    <property type="entry name" value="N_methyl"/>
    <property type="match status" value="1"/>
</dbReference>
<evidence type="ECO:0000313" key="2">
    <source>
        <dbReference type="EMBL" id="CUS37145.1"/>
    </source>
</evidence>
<keyword evidence="3" id="KW-1185">Reference proteome</keyword>
<dbReference type="Proteomes" id="UP000198736">
    <property type="component" value="Unassembled WGS sequence"/>
</dbReference>
<dbReference type="RefSeq" id="WP_090898810.1">
    <property type="nucleotide sequence ID" value="NZ_CZPZ01000023.1"/>
</dbReference>
<sequence>MKIARAESGFTLLEGMIATVILSVGVIAMTAMQGIAITRNVDSTELTLATNLASEMLERIQFNRRNVTAYAGLDINTANPPPNPCVFPANQTMAQGDCVQWQAMMTNQGASGISQASQLNGVRGVVTVTPVVTIPPLNQSRVNVVITWTGRNMGTTAAAPRRVMLDTTIAPE</sequence>
<dbReference type="InterPro" id="IPR012902">
    <property type="entry name" value="N_methyl_site"/>
</dbReference>
<dbReference type="AlphaFoldDB" id="A0A0S4LJQ6"/>
<dbReference type="OrthoDB" id="9793019at2"/>
<organism evidence="2 3">
    <name type="scientific">Candidatus Nitrospira nitrificans</name>
    <dbReference type="NCBI Taxonomy" id="1742973"/>
    <lineage>
        <taxon>Bacteria</taxon>
        <taxon>Pseudomonadati</taxon>
        <taxon>Nitrospirota</taxon>
        <taxon>Nitrospiria</taxon>
        <taxon>Nitrospirales</taxon>
        <taxon>Nitrospiraceae</taxon>
        <taxon>Nitrospira</taxon>
    </lineage>
</organism>
<reference evidence="3" key="1">
    <citation type="submission" date="2015-10" db="EMBL/GenBank/DDBJ databases">
        <authorList>
            <person name="Luecker S."/>
            <person name="Luecker S."/>
        </authorList>
    </citation>
    <scope>NUCLEOTIDE SEQUENCE [LARGE SCALE GENOMIC DNA]</scope>
</reference>
<dbReference type="InterPro" id="IPR013362">
    <property type="entry name" value="Pilus_4_PilV"/>
</dbReference>
<name>A0A0S4LJQ6_9BACT</name>
<dbReference type="STRING" id="1742973.COMA2_30098"/>
<accession>A0A0S4LJQ6</accession>
<proteinExistence type="predicted"/>